<reference evidence="11" key="2">
    <citation type="submission" date="2012-11" db="EMBL/GenBank/DDBJ databases">
        <authorList>
            <person name="Kuo A."/>
            <person name="Curtis B.A."/>
            <person name="Tanifuji G."/>
            <person name="Burki F."/>
            <person name="Gruber A."/>
            <person name="Irimia M."/>
            <person name="Maruyama S."/>
            <person name="Arias M.C."/>
            <person name="Ball S.G."/>
            <person name="Gile G.H."/>
            <person name="Hirakawa Y."/>
            <person name="Hopkins J.F."/>
            <person name="Rensing S.A."/>
            <person name="Schmutz J."/>
            <person name="Symeonidi A."/>
            <person name="Elias M."/>
            <person name="Eveleigh R.J."/>
            <person name="Herman E.K."/>
            <person name="Klute M.J."/>
            <person name="Nakayama T."/>
            <person name="Obornik M."/>
            <person name="Reyes-Prieto A."/>
            <person name="Armbrust E.V."/>
            <person name="Aves S.J."/>
            <person name="Beiko R.G."/>
            <person name="Coutinho P."/>
            <person name="Dacks J.B."/>
            <person name="Durnford D.G."/>
            <person name="Fast N.M."/>
            <person name="Green B.R."/>
            <person name="Grisdale C."/>
            <person name="Hempe F."/>
            <person name="Henrissat B."/>
            <person name="Hoppner M.P."/>
            <person name="Ishida K.-I."/>
            <person name="Kim E."/>
            <person name="Koreny L."/>
            <person name="Kroth P.G."/>
            <person name="Liu Y."/>
            <person name="Malik S.-B."/>
            <person name="Maier U.G."/>
            <person name="McRose D."/>
            <person name="Mock T."/>
            <person name="Neilson J.A."/>
            <person name="Onodera N.T."/>
            <person name="Poole A.M."/>
            <person name="Pritham E.J."/>
            <person name="Richards T.A."/>
            <person name="Rocap G."/>
            <person name="Roy S.W."/>
            <person name="Sarai C."/>
            <person name="Schaack S."/>
            <person name="Shirato S."/>
            <person name="Slamovits C.H."/>
            <person name="Spencer D.F."/>
            <person name="Suzuki S."/>
            <person name="Worden A.Z."/>
            <person name="Zauner S."/>
            <person name="Barry K."/>
            <person name="Bell C."/>
            <person name="Bharti A.K."/>
            <person name="Crow J.A."/>
            <person name="Grimwood J."/>
            <person name="Kramer R."/>
            <person name="Lindquist E."/>
            <person name="Lucas S."/>
            <person name="Salamov A."/>
            <person name="McFadden G.I."/>
            <person name="Lane C.E."/>
            <person name="Keeling P.J."/>
            <person name="Gray M.W."/>
            <person name="Grigoriev I.V."/>
            <person name="Archibald J.M."/>
        </authorList>
    </citation>
    <scope>NUCLEOTIDE SEQUENCE</scope>
    <source>
        <strain evidence="11">CCMP2712</strain>
    </source>
</reference>
<evidence type="ECO:0008006" key="12">
    <source>
        <dbReference type="Google" id="ProtNLM"/>
    </source>
</evidence>
<reference evidence="9 11" key="1">
    <citation type="journal article" date="2012" name="Nature">
        <title>Algal genomes reveal evolutionary mosaicism and the fate of nucleomorphs.</title>
        <authorList>
            <consortium name="DOE Joint Genome Institute"/>
            <person name="Curtis B.A."/>
            <person name="Tanifuji G."/>
            <person name="Burki F."/>
            <person name="Gruber A."/>
            <person name="Irimia M."/>
            <person name="Maruyama S."/>
            <person name="Arias M.C."/>
            <person name="Ball S.G."/>
            <person name="Gile G.H."/>
            <person name="Hirakawa Y."/>
            <person name="Hopkins J.F."/>
            <person name="Kuo A."/>
            <person name="Rensing S.A."/>
            <person name="Schmutz J."/>
            <person name="Symeonidi A."/>
            <person name="Elias M."/>
            <person name="Eveleigh R.J."/>
            <person name="Herman E.K."/>
            <person name="Klute M.J."/>
            <person name="Nakayama T."/>
            <person name="Obornik M."/>
            <person name="Reyes-Prieto A."/>
            <person name="Armbrust E.V."/>
            <person name="Aves S.J."/>
            <person name="Beiko R.G."/>
            <person name="Coutinho P."/>
            <person name="Dacks J.B."/>
            <person name="Durnford D.G."/>
            <person name="Fast N.M."/>
            <person name="Green B.R."/>
            <person name="Grisdale C.J."/>
            <person name="Hempel F."/>
            <person name="Henrissat B."/>
            <person name="Hoppner M.P."/>
            <person name="Ishida K."/>
            <person name="Kim E."/>
            <person name="Koreny L."/>
            <person name="Kroth P.G."/>
            <person name="Liu Y."/>
            <person name="Malik S.B."/>
            <person name="Maier U.G."/>
            <person name="McRose D."/>
            <person name="Mock T."/>
            <person name="Neilson J.A."/>
            <person name="Onodera N.T."/>
            <person name="Poole A.M."/>
            <person name="Pritham E.J."/>
            <person name="Richards T.A."/>
            <person name="Rocap G."/>
            <person name="Roy S.W."/>
            <person name="Sarai C."/>
            <person name="Schaack S."/>
            <person name="Shirato S."/>
            <person name="Slamovits C.H."/>
            <person name="Spencer D.F."/>
            <person name="Suzuki S."/>
            <person name="Worden A.Z."/>
            <person name="Zauner S."/>
            <person name="Barry K."/>
            <person name="Bell C."/>
            <person name="Bharti A.K."/>
            <person name="Crow J.A."/>
            <person name="Grimwood J."/>
            <person name="Kramer R."/>
            <person name="Lindquist E."/>
            <person name="Lucas S."/>
            <person name="Salamov A."/>
            <person name="McFadden G.I."/>
            <person name="Lane C.E."/>
            <person name="Keeling P.J."/>
            <person name="Gray M.W."/>
            <person name="Grigoriev I.V."/>
            <person name="Archibald J.M."/>
        </authorList>
    </citation>
    <scope>NUCLEOTIDE SEQUENCE</scope>
    <source>
        <strain evidence="9 11">CCMP2712</strain>
    </source>
</reference>
<gene>
    <name evidence="9" type="ORF">GUITHDRAFT_148822</name>
</gene>
<evidence type="ECO:0000259" key="7">
    <source>
        <dbReference type="PROSITE" id="PS50003"/>
    </source>
</evidence>
<feature type="compositionally biased region" description="Pro residues" evidence="5">
    <location>
        <begin position="684"/>
        <end position="694"/>
    </location>
</feature>
<dbReference type="Proteomes" id="UP000011087">
    <property type="component" value="Unassembled WGS sequence"/>
</dbReference>
<keyword evidence="3 6" id="KW-1133">Transmembrane helix</keyword>
<evidence type="ECO:0000313" key="11">
    <source>
        <dbReference type="Proteomes" id="UP000011087"/>
    </source>
</evidence>
<dbReference type="KEGG" id="gtt:GUITHDRAFT_148822"/>
<evidence type="ECO:0000256" key="1">
    <source>
        <dbReference type="ARBA" id="ARBA00004141"/>
    </source>
</evidence>
<dbReference type="InterPro" id="IPR005821">
    <property type="entry name" value="Ion_trans_dom"/>
</dbReference>
<feature type="domain" description="EF-hand" evidence="8">
    <location>
        <begin position="441"/>
        <end position="476"/>
    </location>
</feature>
<feature type="compositionally biased region" description="Basic and acidic residues" evidence="5">
    <location>
        <begin position="800"/>
        <end position="813"/>
    </location>
</feature>
<dbReference type="CDD" id="cd00821">
    <property type="entry name" value="PH"/>
    <property type="match status" value="1"/>
</dbReference>
<dbReference type="InterPro" id="IPR002048">
    <property type="entry name" value="EF_hand_dom"/>
</dbReference>
<accession>L1I7B8</accession>
<dbReference type="GeneID" id="17288873"/>
<keyword evidence="2 6" id="KW-0812">Transmembrane</keyword>
<feature type="compositionally biased region" description="Low complexity" evidence="5">
    <location>
        <begin position="695"/>
        <end position="705"/>
    </location>
</feature>
<feature type="region of interest" description="Disordered" evidence="5">
    <location>
        <begin position="920"/>
        <end position="958"/>
    </location>
</feature>
<dbReference type="InterPro" id="IPR001849">
    <property type="entry name" value="PH_domain"/>
</dbReference>
<dbReference type="GO" id="GO:0005509">
    <property type="term" value="F:calcium ion binding"/>
    <property type="evidence" value="ECO:0007669"/>
    <property type="project" value="InterPro"/>
</dbReference>
<dbReference type="RefSeq" id="XP_005819136.1">
    <property type="nucleotide sequence ID" value="XM_005819079.1"/>
</dbReference>
<dbReference type="PANTHER" id="PTHR10037:SF62">
    <property type="entry name" value="SODIUM CHANNEL PROTEIN 60E"/>
    <property type="match status" value="1"/>
</dbReference>
<dbReference type="Pfam" id="PF00520">
    <property type="entry name" value="Ion_trans"/>
    <property type="match status" value="2"/>
</dbReference>
<evidence type="ECO:0000256" key="2">
    <source>
        <dbReference type="ARBA" id="ARBA00022692"/>
    </source>
</evidence>
<dbReference type="PROSITE" id="PS50222">
    <property type="entry name" value="EF_HAND_2"/>
    <property type="match status" value="1"/>
</dbReference>
<dbReference type="PaxDb" id="55529-EKX32156"/>
<feature type="region of interest" description="Disordered" evidence="5">
    <location>
        <begin position="791"/>
        <end position="817"/>
    </location>
</feature>
<evidence type="ECO:0000256" key="6">
    <source>
        <dbReference type="SAM" id="Phobius"/>
    </source>
</evidence>
<sequence length="958" mass="105390">MAAVIIALRRQGAQQVVTDEVEYETAEELEKTVIRKGNVDKMTYLGRQPDWRKSYLSLFADRLSIGKGKDVNKASENIFLDDIEDVIRFESDGVLGIRYNTEKAPTSKRKSFRSMFDDTPKSQPDISGHNQQVESMKTFHCFEIVTTLRGRLVGRKYLFRAESREEADEWEQAIKAAGAKHGQIAKGMKGSSLLERLRYRARKLHASDTMQKVSGLIVVASFILSAVEVQLNVDPSSHAAHLMDTLEMCFTYLFAAELALALFAYWFWDFWKSAWNVFDLIIVSVSLVAMFVDGIPVFVTCIYAILAVHLFADAEGGAGPFGTFLSAMFTMFQVCTGDAWASSIARGINPNDSGQSSLLPPLITKIICRLAAAFFTSYMLIAGIVLMNIVVAVLLDEFLNCMCKIREEERAKQAYSRASEVDFHPLDSLLDVLAMNRSAEELQDSINTLFLSLDSDLSGSITFQELVDGLNKLNLKKGVLLTQDDWEGLIGDEIRSHEAIDSVKFHGIMMEQLRMHLLRRLHKACVTGDRRDESLLLCLKWIVAELAHNKSSSVQHLQEKMEERFSSLSDKMERILDKLQGGEEDEDSKRARGASRASTVKVAPSLQEEAEGASAQASSGESTTLSSCESEEAANGHAASAFAAQPRLVHPNLRAGKPLHGYYHPALPPRPPASPPASSHHSPPDSPPPSPPRVPSASLPALSSPLAPPMNVNRATQPEENPPTLVSVTGRANKDGKATSGAGEHGGDLQTPSRSSDRAAEAKRTEEKVEAAEDPWRRRMTEAALLRSMKVAEALQPQRNGREEEGNGREGTRSEALSLSHPVTKWFELPQEEEEVKLSSNGARLHSSSVQPGMKELVQRVNGMDGAAAVSPSRSHPLLELLGLNSRNGSFSLVNGSNEERREGLSPVAAQMRRELLMSGGMDGGWGGKEDRGMNGQLQEEGGARSESVMMFSRRTKR</sequence>
<dbReference type="InterPro" id="IPR011993">
    <property type="entry name" value="PH-like_dom_sf"/>
</dbReference>
<dbReference type="eggNOG" id="KOG2301">
    <property type="taxonomic scope" value="Eukaryota"/>
</dbReference>
<dbReference type="Gene3D" id="2.30.29.30">
    <property type="entry name" value="Pleckstrin-homology domain (PH domain)/Phosphotyrosine-binding domain (PTB)"/>
    <property type="match status" value="1"/>
</dbReference>
<evidence type="ECO:0000256" key="5">
    <source>
        <dbReference type="SAM" id="MobiDB-lite"/>
    </source>
</evidence>
<evidence type="ECO:0000313" key="9">
    <source>
        <dbReference type="EMBL" id="EKX32156.1"/>
    </source>
</evidence>
<feature type="transmembrane region" description="Helical" evidence="6">
    <location>
        <begin position="324"/>
        <end position="345"/>
    </location>
</feature>
<dbReference type="SUPFAM" id="SSF81324">
    <property type="entry name" value="Voltage-gated potassium channels"/>
    <property type="match status" value="1"/>
</dbReference>
<dbReference type="InterPro" id="IPR043203">
    <property type="entry name" value="VGCC_Ca_Na"/>
</dbReference>
<feature type="region of interest" description="Disordered" evidence="5">
    <location>
        <begin position="653"/>
        <end position="776"/>
    </location>
</feature>
<dbReference type="SMART" id="SM00233">
    <property type="entry name" value="PH"/>
    <property type="match status" value="1"/>
</dbReference>
<feature type="compositionally biased region" description="Pro residues" evidence="5">
    <location>
        <begin position="666"/>
        <end position="675"/>
    </location>
</feature>
<feature type="compositionally biased region" description="Low complexity" evidence="5">
    <location>
        <begin position="612"/>
        <end position="632"/>
    </location>
</feature>
<feature type="transmembrane region" description="Helical" evidence="6">
    <location>
        <begin position="213"/>
        <end position="231"/>
    </location>
</feature>
<dbReference type="PANTHER" id="PTHR10037">
    <property type="entry name" value="VOLTAGE-GATED CATION CHANNEL CALCIUM AND SODIUM"/>
    <property type="match status" value="1"/>
</dbReference>
<evidence type="ECO:0000313" key="10">
    <source>
        <dbReference type="EnsemblProtists" id="EKX32156"/>
    </source>
</evidence>
<evidence type="ECO:0000256" key="4">
    <source>
        <dbReference type="ARBA" id="ARBA00023136"/>
    </source>
</evidence>
<evidence type="ECO:0000259" key="8">
    <source>
        <dbReference type="PROSITE" id="PS50222"/>
    </source>
</evidence>
<dbReference type="GO" id="GO:0005248">
    <property type="term" value="F:voltage-gated sodium channel activity"/>
    <property type="evidence" value="ECO:0007669"/>
    <property type="project" value="TreeGrafter"/>
</dbReference>
<dbReference type="EnsemblProtists" id="EKX32156">
    <property type="protein sequence ID" value="EKX32156"/>
    <property type="gene ID" value="GUITHDRAFT_148822"/>
</dbReference>
<comment type="subcellular location">
    <subcellularLocation>
        <location evidence="1">Membrane</location>
        <topology evidence="1">Multi-pass membrane protein</topology>
    </subcellularLocation>
</comment>
<feature type="compositionally biased region" description="Basic and acidic residues" evidence="5">
    <location>
        <begin position="755"/>
        <end position="776"/>
    </location>
</feature>
<feature type="transmembrane region" description="Helical" evidence="6">
    <location>
        <begin position="251"/>
        <end position="268"/>
    </location>
</feature>
<reference evidence="10" key="3">
    <citation type="submission" date="2015-06" db="UniProtKB">
        <authorList>
            <consortium name="EnsemblProtists"/>
        </authorList>
    </citation>
    <scope>IDENTIFICATION</scope>
</reference>
<keyword evidence="4 6" id="KW-0472">Membrane</keyword>
<feature type="transmembrane region" description="Helical" evidence="6">
    <location>
        <begin position="366"/>
        <end position="395"/>
    </location>
</feature>
<protein>
    <recommendedName>
        <fullName evidence="12">PH domain-containing protein</fullName>
    </recommendedName>
</protein>
<feature type="compositionally biased region" description="Polar residues" evidence="5">
    <location>
        <begin position="713"/>
        <end position="727"/>
    </location>
</feature>
<proteinExistence type="predicted"/>
<feature type="region of interest" description="Disordered" evidence="5">
    <location>
        <begin position="579"/>
        <end position="632"/>
    </location>
</feature>
<dbReference type="HOGENOM" id="CLU_308261_0_0_1"/>
<name>L1I7B8_GUITC</name>
<dbReference type="SUPFAM" id="SSF50729">
    <property type="entry name" value="PH domain-like"/>
    <property type="match status" value="1"/>
</dbReference>
<keyword evidence="11" id="KW-1185">Reference proteome</keyword>
<dbReference type="Gene3D" id="1.10.287.70">
    <property type="match status" value="1"/>
</dbReference>
<dbReference type="EMBL" id="JH993208">
    <property type="protein sequence ID" value="EKX32156.1"/>
    <property type="molecule type" value="Genomic_DNA"/>
</dbReference>
<dbReference type="PROSITE" id="PS50003">
    <property type="entry name" value="PH_DOMAIN"/>
    <property type="match status" value="1"/>
</dbReference>
<evidence type="ECO:0000256" key="3">
    <source>
        <dbReference type="ARBA" id="ARBA00022989"/>
    </source>
</evidence>
<feature type="transmembrane region" description="Helical" evidence="6">
    <location>
        <begin position="280"/>
        <end position="312"/>
    </location>
</feature>
<dbReference type="GO" id="GO:0001518">
    <property type="term" value="C:voltage-gated sodium channel complex"/>
    <property type="evidence" value="ECO:0007669"/>
    <property type="project" value="TreeGrafter"/>
</dbReference>
<feature type="region of interest" description="Disordered" evidence="5">
    <location>
        <begin position="108"/>
        <end position="129"/>
    </location>
</feature>
<dbReference type="Pfam" id="PF00169">
    <property type="entry name" value="PH"/>
    <property type="match status" value="1"/>
</dbReference>
<organism evidence="9">
    <name type="scientific">Guillardia theta (strain CCMP2712)</name>
    <name type="common">Cryptophyte</name>
    <dbReference type="NCBI Taxonomy" id="905079"/>
    <lineage>
        <taxon>Eukaryota</taxon>
        <taxon>Cryptophyceae</taxon>
        <taxon>Pyrenomonadales</taxon>
        <taxon>Geminigeraceae</taxon>
        <taxon>Guillardia</taxon>
    </lineage>
</organism>
<feature type="domain" description="PH" evidence="7">
    <location>
        <begin position="32"/>
        <end position="179"/>
    </location>
</feature>
<dbReference type="AlphaFoldDB" id="L1I7B8"/>